<comment type="caution">
    <text evidence="2">The sequence shown here is derived from an EMBL/GenBank/DDBJ whole genome shotgun (WGS) entry which is preliminary data.</text>
</comment>
<gene>
    <name evidence="2" type="ORF">HD598_000838</name>
</gene>
<dbReference type="InterPro" id="IPR002860">
    <property type="entry name" value="BNR_rpt"/>
</dbReference>
<accession>A0A7W8WYB3</accession>
<dbReference type="InterPro" id="IPR015943">
    <property type="entry name" value="WD40/YVTN_repeat-like_dom_sf"/>
</dbReference>
<dbReference type="EMBL" id="JACHDR010000001">
    <property type="protein sequence ID" value="MBB5512151.1"/>
    <property type="molecule type" value="Genomic_DNA"/>
</dbReference>
<feature type="signal peptide" evidence="1">
    <location>
        <begin position="1"/>
        <end position="30"/>
    </location>
</feature>
<dbReference type="NCBIfam" id="NF045728">
    <property type="entry name" value="glycosyl_F510_1955"/>
    <property type="match status" value="1"/>
</dbReference>
<dbReference type="InterPro" id="IPR054817">
    <property type="entry name" value="Glycosyl_F510_1955-like"/>
</dbReference>
<keyword evidence="1" id="KW-0732">Signal</keyword>
<name>A0A7W8WYB3_9MICC</name>
<dbReference type="SUPFAM" id="SSF110296">
    <property type="entry name" value="Oligoxyloglucan reducing end-specific cellobiohydrolase"/>
    <property type="match status" value="1"/>
</dbReference>
<dbReference type="Gene3D" id="2.130.10.10">
    <property type="entry name" value="YVTN repeat-like/Quinoprotein amine dehydrogenase"/>
    <property type="match status" value="1"/>
</dbReference>
<dbReference type="PROSITE" id="PS51257">
    <property type="entry name" value="PROKAR_LIPOPROTEIN"/>
    <property type="match status" value="1"/>
</dbReference>
<dbReference type="CDD" id="cd15482">
    <property type="entry name" value="Sialidase_non-viral"/>
    <property type="match status" value="1"/>
</dbReference>
<evidence type="ECO:0000256" key="1">
    <source>
        <dbReference type="SAM" id="SignalP"/>
    </source>
</evidence>
<sequence>MPSTSRLRPIRYAGMPAAAAVLLLALSACAAPAAPSKSSSSTAVGDYPSAHIHGIAVEEASGKIMLATHDGLFDVTSKPAVKIGPTNDLMGFSPTKDEGVFYASGHPGEGSTLPNPVGLIRSSDGGKTWEQLSRQGESDFHAMTLTKSGIVASDGILRTSPDGKTWNTSAAEFQPAVLAGNPGSATVLATTEQGLQRSTDGGRTWQLLGSAPVVQFAAFATTADAIGIEPSGAVHYSSDGGVTWARKGNVNGEIQAITTAKAADGQLNIWAATGEGVLVSTDGGANFAPYSPS</sequence>
<feature type="chain" id="PRO_5038919364" description="Exo-alpha-sialidase" evidence="1">
    <location>
        <begin position="31"/>
        <end position="293"/>
    </location>
</feature>
<dbReference type="Proteomes" id="UP000580797">
    <property type="component" value="Unassembled WGS sequence"/>
</dbReference>
<reference evidence="2 3" key="1">
    <citation type="submission" date="2020-08" db="EMBL/GenBank/DDBJ databases">
        <title>Sequencing the genomes of 1000 actinobacteria strains.</title>
        <authorList>
            <person name="Klenk H.-P."/>
        </authorList>
    </citation>
    <scope>NUCLEOTIDE SEQUENCE [LARGE SCALE GENOMIC DNA]</scope>
    <source>
        <strain evidence="2 3">DSM 105783</strain>
    </source>
</reference>
<organism evidence="2 3">
    <name type="scientific">Neomicrococcus aestuarii</name>
    <dbReference type="NCBI Taxonomy" id="556325"/>
    <lineage>
        <taxon>Bacteria</taxon>
        <taxon>Bacillati</taxon>
        <taxon>Actinomycetota</taxon>
        <taxon>Actinomycetes</taxon>
        <taxon>Micrococcales</taxon>
        <taxon>Micrococcaceae</taxon>
        <taxon>Neomicrococcus</taxon>
    </lineage>
</organism>
<protein>
    <recommendedName>
        <fullName evidence="4">Exo-alpha-sialidase</fullName>
    </recommendedName>
</protein>
<evidence type="ECO:0000313" key="2">
    <source>
        <dbReference type="EMBL" id="MBB5512151.1"/>
    </source>
</evidence>
<evidence type="ECO:0000313" key="3">
    <source>
        <dbReference type="Proteomes" id="UP000580797"/>
    </source>
</evidence>
<dbReference type="Pfam" id="PF02012">
    <property type="entry name" value="BNR"/>
    <property type="match status" value="1"/>
</dbReference>
<dbReference type="RefSeq" id="WP_260170488.1">
    <property type="nucleotide sequence ID" value="NZ_BAAARH010000003.1"/>
</dbReference>
<dbReference type="AlphaFoldDB" id="A0A7W8WYB3"/>
<evidence type="ECO:0008006" key="4">
    <source>
        <dbReference type="Google" id="ProtNLM"/>
    </source>
</evidence>
<proteinExistence type="predicted"/>